<dbReference type="Gene3D" id="3.80.10.10">
    <property type="entry name" value="Ribonuclease Inhibitor"/>
    <property type="match status" value="1"/>
</dbReference>
<name>A0ABC8U1N6_9AQUA</name>
<dbReference type="PANTHER" id="PTHR36766">
    <property type="entry name" value="PLANT BROAD-SPECTRUM MILDEW RESISTANCE PROTEIN RPW8"/>
    <property type="match status" value="1"/>
</dbReference>
<dbReference type="EMBL" id="CAUOFW020006672">
    <property type="protein sequence ID" value="CAK9175671.1"/>
    <property type="molecule type" value="Genomic_DNA"/>
</dbReference>
<evidence type="ECO:0000313" key="3">
    <source>
        <dbReference type="Proteomes" id="UP001642360"/>
    </source>
</evidence>
<evidence type="ECO:0008006" key="4">
    <source>
        <dbReference type="Google" id="ProtNLM"/>
    </source>
</evidence>
<sequence>MMPCLGKMIIKSCPKLTKVPCLASVHHLELENCNEMLLGSAANFPSLTSLVIHLFPELTYLPEGMLINKSVLTSLVISSCPKLLYLPDEFIHLVSLKSLVFRRCNSLSSCPPELQSLSSLTSLEICDVQKCLLCKKKSEV</sequence>
<organism evidence="2 3">
    <name type="scientific">Ilex paraguariensis</name>
    <name type="common">yerba mate</name>
    <dbReference type="NCBI Taxonomy" id="185542"/>
    <lineage>
        <taxon>Eukaryota</taxon>
        <taxon>Viridiplantae</taxon>
        <taxon>Streptophyta</taxon>
        <taxon>Embryophyta</taxon>
        <taxon>Tracheophyta</taxon>
        <taxon>Spermatophyta</taxon>
        <taxon>Magnoliopsida</taxon>
        <taxon>eudicotyledons</taxon>
        <taxon>Gunneridae</taxon>
        <taxon>Pentapetalae</taxon>
        <taxon>asterids</taxon>
        <taxon>campanulids</taxon>
        <taxon>Aquifoliales</taxon>
        <taxon>Aquifoliaceae</taxon>
        <taxon>Ilex</taxon>
    </lineage>
</organism>
<reference evidence="2 3" key="1">
    <citation type="submission" date="2024-02" db="EMBL/GenBank/DDBJ databases">
        <authorList>
            <person name="Vignale AGUSTIN F."/>
            <person name="Sosa J E."/>
            <person name="Modenutti C."/>
        </authorList>
    </citation>
    <scope>NUCLEOTIDE SEQUENCE [LARGE SCALE GENOMIC DNA]</scope>
</reference>
<dbReference type="GO" id="GO:0006952">
    <property type="term" value="P:defense response"/>
    <property type="evidence" value="ECO:0007669"/>
    <property type="project" value="UniProtKB-KW"/>
</dbReference>
<dbReference type="PANTHER" id="PTHR36766:SF70">
    <property type="entry name" value="DISEASE RESISTANCE PROTEIN RGA4"/>
    <property type="match status" value="1"/>
</dbReference>
<dbReference type="Proteomes" id="UP001642360">
    <property type="component" value="Unassembled WGS sequence"/>
</dbReference>
<evidence type="ECO:0000313" key="2">
    <source>
        <dbReference type="EMBL" id="CAK9175671.1"/>
    </source>
</evidence>
<dbReference type="SUPFAM" id="SSF52058">
    <property type="entry name" value="L domain-like"/>
    <property type="match status" value="1"/>
</dbReference>
<proteinExistence type="predicted"/>
<accession>A0ABC8U1N6</accession>
<protein>
    <recommendedName>
        <fullName evidence="4">Disease resistance protein</fullName>
    </recommendedName>
</protein>
<gene>
    <name evidence="2" type="ORF">ILEXP_LOCUS45479</name>
</gene>
<dbReference type="AlphaFoldDB" id="A0ABC8U1N6"/>
<keyword evidence="1" id="KW-0611">Plant defense</keyword>
<comment type="caution">
    <text evidence="2">The sequence shown here is derived from an EMBL/GenBank/DDBJ whole genome shotgun (WGS) entry which is preliminary data.</text>
</comment>
<keyword evidence="3" id="KW-1185">Reference proteome</keyword>
<dbReference type="InterPro" id="IPR032675">
    <property type="entry name" value="LRR_dom_sf"/>
</dbReference>
<evidence type="ECO:0000256" key="1">
    <source>
        <dbReference type="ARBA" id="ARBA00022821"/>
    </source>
</evidence>